<evidence type="ECO:0000256" key="1">
    <source>
        <dbReference type="ARBA" id="ARBA00017473"/>
    </source>
</evidence>
<dbReference type="Gene3D" id="3.30.230.10">
    <property type="match status" value="1"/>
</dbReference>
<evidence type="ECO:0000256" key="2">
    <source>
        <dbReference type="ARBA" id="ARBA00022679"/>
    </source>
</evidence>
<feature type="binding site" evidence="7">
    <location>
        <begin position="121"/>
        <end position="131"/>
    </location>
    <ligand>
        <name>ATP</name>
        <dbReference type="ChEBI" id="CHEBI:30616"/>
    </ligand>
</feature>
<dbReference type="InterPro" id="IPR014721">
    <property type="entry name" value="Ribsml_uS5_D2-typ_fold_subgr"/>
</dbReference>
<keyword evidence="6 7" id="KW-0414">Isoprene biosynthesis</keyword>
<dbReference type="GO" id="GO:0050515">
    <property type="term" value="F:4-(cytidine 5'-diphospho)-2-C-methyl-D-erythritol kinase activity"/>
    <property type="evidence" value="ECO:0007669"/>
    <property type="project" value="UniProtKB-UniRule"/>
</dbReference>
<dbReference type="InterPro" id="IPR036554">
    <property type="entry name" value="GHMP_kinase_C_sf"/>
</dbReference>
<dbReference type="InterPro" id="IPR004424">
    <property type="entry name" value="IspE"/>
</dbReference>
<accession>A0A2U9TEJ7</accession>
<dbReference type="GO" id="GO:0016114">
    <property type="term" value="P:terpenoid biosynthetic process"/>
    <property type="evidence" value="ECO:0007669"/>
    <property type="project" value="UniProtKB-UniRule"/>
</dbReference>
<dbReference type="HAMAP" id="MF_00061">
    <property type="entry name" value="IspE"/>
    <property type="match status" value="1"/>
</dbReference>
<comment type="catalytic activity">
    <reaction evidence="7">
        <text>4-CDP-2-C-methyl-D-erythritol + ATP = 4-CDP-2-C-methyl-D-erythritol 2-phosphate + ADP + H(+)</text>
        <dbReference type="Rhea" id="RHEA:18437"/>
        <dbReference type="ChEBI" id="CHEBI:15378"/>
        <dbReference type="ChEBI" id="CHEBI:30616"/>
        <dbReference type="ChEBI" id="CHEBI:57823"/>
        <dbReference type="ChEBI" id="CHEBI:57919"/>
        <dbReference type="ChEBI" id="CHEBI:456216"/>
        <dbReference type="EC" id="2.7.1.148"/>
    </reaction>
</comment>
<keyword evidence="2 7" id="KW-0808">Transferase</keyword>
<keyword evidence="5 7" id="KW-0067">ATP-binding</keyword>
<dbReference type="PANTHER" id="PTHR43527:SF2">
    <property type="entry name" value="4-DIPHOSPHOCYTIDYL-2-C-METHYL-D-ERYTHRITOL KINASE, CHLOROPLASTIC"/>
    <property type="match status" value="1"/>
</dbReference>
<dbReference type="PIRSF" id="PIRSF010376">
    <property type="entry name" value="IspE"/>
    <property type="match status" value="1"/>
</dbReference>
<keyword evidence="10" id="KW-1185">Reference proteome</keyword>
<evidence type="ECO:0000256" key="6">
    <source>
        <dbReference type="ARBA" id="ARBA00023229"/>
    </source>
</evidence>
<name>A0A2U9TEJ7_9GAMM</name>
<dbReference type="InterPro" id="IPR006204">
    <property type="entry name" value="GHMP_kinase_N_dom"/>
</dbReference>
<reference evidence="9 10" key="1">
    <citation type="submission" date="2018-05" db="EMBL/GenBank/DDBJ databases">
        <title>The complete genome of Lysobacter maris HZ9B, a marine bacterium antagonistic against terrestrial plant pathogens.</title>
        <authorList>
            <person name="Zhang X.-Q."/>
        </authorList>
    </citation>
    <scope>NUCLEOTIDE SEQUENCE [LARGE SCALE GENOMIC DNA]</scope>
    <source>
        <strain evidence="9 10">HZ9B</strain>
    </source>
</reference>
<dbReference type="AlphaFoldDB" id="A0A2U9TEJ7"/>
<evidence type="ECO:0000256" key="3">
    <source>
        <dbReference type="ARBA" id="ARBA00022741"/>
    </source>
</evidence>
<dbReference type="SUPFAM" id="SSF55060">
    <property type="entry name" value="GHMP Kinase, C-terminal domain"/>
    <property type="match status" value="1"/>
</dbReference>
<dbReference type="UniPathway" id="UPA00056">
    <property type="reaction ID" value="UER00094"/>
</dbReference>
<feature type="active site" evidence="7">
    <location>
        <position position="37"/>
    </location>
</feature>
<dbReference type="InterPro" id="IPR020568">
    <property type="entry name" value="Ribosomal_Su5_D2-typ_SF"/>
</dbReference>
<gene>
    <name evidence="7" type="primary">ispE</name>
    <name evidence="9" type="ORF">C9I47_2361</name>
</gene>
<comment type="pathway">
    <text evidence="7">Isoprenoid biosynthesis; isopentenyl diphosphate biosynthesis via DXP pathway; isopentenyl diphosphate from 1-deoxy-D-xylulose 5-phosphate: step 3/6.</text>
</comment>
<dbReference type="GO" id="GO:0019288">
    <property type="term" value="P:isopentenyl diphosphate biosynthetic process, methylerythritol 4-phosphate pathway"/>
    <property type="evidence" value="ECO:0007669"/>
    <property type="project" value="UniProtKB-UniRule"/>
</dbReference>
<dbReference type="EMBL" id="CP029843">
    <property type="protein sequence ID" value="AWV08039.1"/>
    <property type="molecule type" value="Genomic_DNA"/>
</dbReference>
<evidence type="ECO:0000256" key="7">
    <source>
        <dbReference type="HAMAP-Rule" id="MF_00061"/>
    </source>
</evidence>
<dbReference type="KEGG" id="lmb:C9I47_2361"/>
<evidence type="ECO:0000259" key="8">
    <source>
        <dbReference type="Pfam" id="PF00288"/>
    </source>
</evidence>
<evidence type="ECO:0000256" key="5">
    <source>
        <dbReference type="ARBA" id="ARBA00022840"/>
    </source>
</evidence>
<dbReference type="SUPFAM" id="SSF54211">
    <property type="entry name" value="Ribosomal protein S5 domain 2-like"/>
    <property type="match status" value="1"/>
</dbReference>
<dbReference type="PANTHER" id="PTHR43527">
    <property type="entry name" value="4-DIPHOSPHOCYTIDYL-2-C-METHYL-D-ERYTHRITOL KINASE, CHLOROPLASTIC"/>
    <property type="match status" value="1"/>
</dbReference>
<evidence type="ECO:0000313" key="10">
    <source>
        <dbReference type="Proteomes" id="UP000249447"/>
    </source>
</evidence>
<dbReference type="GO" id="GO:0005524">
    <property type="term" value="F:ATP binding"/>
    <property type="evidence" value="ECO:0007669"/>
    <property type="project" value="UniProtKB-UniRule"/>
</dbReference>
<organism evidence="9 10">
    <name type="scientific">Marilutibacter maris</name>
    <dbReference type="NCBI Taxonomy" id="1605891"/>
    <lineage>
        <taxon>Bacteria</taxon>
        <taxon>Pseudomonadati</taxon>
        <taxon>Pseudomonadota</taxon>
        <taxon>Gammaproteobacteria</taxon>
        <taxon>Lysobacterales</taxon>
        <taxon>Lysobacteraceae</taxon>
        <taxon>Marilutibacter</taxon>
    </lineage>
</organism>
<keyword evidence="3 7" id="KW-0547">Nucleotide-binding</keyword>
<dbReference type="EC" id="2.7.1.148" evidence="7"/>
<evidence type="ECO:0000256" key="4">
    <source>
        <dbReference type="ARBA" id="ARBA00022777"/>
    </source>
</evidence>
<keyword evidence="4 7" id="KW-0418">Kinase</keyword>
<dbReference type="Pfam" id="PF00288">
    <property type="entry name" value="GHMP_kinases_N"/>
    <property type="match status" value="1"/>
</dbReference>
<feature type="domain" description="GHMP kinase N-terminal" evidence="8">
    <location>
        <begin position="94"/>
        <end position="170"/>
    </location>
</feature>
<evidence type="ECO:0000313" key="9">
    <source>
        <dbReference type="EMBL" id="AWV08039.1"/>
    </source>
</evidence>
<feature type="active site" evidence="7">
    <location>
        <position position="163"/>
    </location>
</feature>
<dbReference type="NCBIfam" id="TIGR00154">
    <property type="entry name" value="ispE"/>
    <property type="match status" value="1"/>
</dbReference>
<proteinExistence type="inferred from homology"/>
<comment type="function">
    <text evidence="7">Catalyzes the phosphorylation of the position 2 hydroxy group of 4-diphosphocytidyl-2C-methyl-D-erythritol.</text>
</comment>
<dbReference type="Gene3D" id="3.30.70.890">
    <property type="entry name" value="GHMP kinase, C-terminal domain"/>
    <property type="match status" value="1"/>
</dbReference>
<sequence length="314" mass="32463">MAATERPRGGNPWVIGDSGFDMRPDPAGWVAWPAPAKLNLFLHIVGRRDDGYHLLQTVFRLLDWGDTIRLRPRDDGRIVRHGASVAGVEAADDLTVRAAGLLQSAANIDKGADIVVEKRIPAGGGFGGGSSDAATVLVALDAMWGAGLGVDALAALGLRLGADVPVFVRGHNAWAEGVGEALQPVELAPAGYVLADPGVHAATAELFRAPQLTRDCPPATITDFVSGVPLGNVFEPVLRAREDAVEAVFAALSRIGRPRLTGSGSGCFVEFDGLEPAGRALATLPAGLNAWAAAGAARSPLLDALEAYTSSAST</sequence>
<comment type="similarity">
    <text evidence="7">Belongs to the GHMP kinase family. IspE subfamily.</text>
</comment>
<dbReference type="Proteomes" id="UP000249447">
    <property type="component" value="Chromosome"/>
</dbReference>
<protein>
    <recommendedName>
        <fullName evidence="1 7">4-diphosphocytidyl-2-C-methyl-D-erythritol kinase</fullName>
        <shortName evidence="7">CMK</shortName>
        <ecNumber evidence="7">2.7.1.148</ecNumber>
    </recommendedName>
    <alternativeName>
        <fullName evidence="7">4-(cytidine-5'-diphospho)-2-C-methyl-D-erythritol kinase</fullName>
    </alternativeName>
</protein>